<dbReference type="AlphaFoldDB" id="H2ZIK8"/>
<evidence type="ECO:0000256" key="2">
    <source>
        <dbReference type="SAM" id="SignalP"/>
    </source>
</evidence>
<reference evidence="4" key="1">
    <citation type="submission" date="2003-08" db="EMBL/GenBank/DDBJ databases">
        <authorList>
            <person name="Birren B."/>
            <person name="Nusbaum C."/>
            <person name="Abebe A."/>
            <person name="Abouelleil A."/>
            <person name="Adekoya E."/>
            <person name="Ait-zahra M."/>
            <person name="Allen N."/>
            <person name="Allen T."/>
            <person name="An P."/>
            <person name="Anderson M."/>
            <person name="Anderson S."/>
            <person name="Arachchi H."/>
            <person name="Armbruster J."/>
            <person name="Bachantsang P."/>
            <person name="Baldwin J."/>
            <person name="Barry A."/>
            <person name="Bayul T."/>
            <person name="Blitshsteyn B."/>
            <person name="Bloom T."/>
            <person name="Blye J."/>
            <person name="Boguslavskiy L."/>
            <person name="Borowsky M."/>
            <person name="Boukhgalter B."/>
            <person name="Brunache A."/>
            <person name="Butler J."/>
            <person name="Calixte N."/>
            <person name="Calvo S."/>
            <person name="Camarata J."/>
            <person name="Campo K."/>
            <person name="Chang J."/>
            <person name="Cheshatsang Y."/>
            <person name="Citroen M."/>
            <person name="Collymore A."/>
            <person name="Considine T."/>
            <person name="Cook A."/>
            <person name="Cooke P."/>
            <person name="Corum B."/>
            <person name="Cuomo C."/>
            <person name="David R."/>
            <person name="Dawoe T."/>
            <person name="Degray S."/>
            <person name="Dodge S."/>
            <person name="Dooley K."/>
            <person name="Dorje P."/>
            <person name="Dorjee K."/>
            <person name="Dorris L."/>
            <person name="Duffey N."/>
            <person name="Dupes A."/>
            <person name="Elkins T."/>
            <person name="Engels R."/>
            <person name="Erickson J."/>
            <person name="Farina A."/>
            <person name="Faro S."/>
            <person name="Ferreira P."/>
            <person name="Fischer H."/>
            <person name="Fitzgerald M."/>
            <person name="Foley K."/>
            <person name="Gage D."/>
            <person name="Galagan J."/>
            <person name="Gearin G."/>
            <person name="Gnerre S."/>
            <person name="Gnirke A."/>
            <person name="Goyette A."/>
            <person name="Graham J."/>
            <person name="Grandbois E."/>
            <person name="Gyaltsen K."/>
            <person name="Hafez N."/>
            <person name="Hagopian D."/>
            <person name="Hagos B."/>
            <person name="Hall J."/>
            <person name="Hatcher B."/>
            <person name="Heller A."/>
            <person name="Higgins H."/>
            <person name="Honan T."/>
            <person name="Horn A."/>
            <person name="Houde N."/>
            <person name="Hughes L."/>
            <person name="Hulme W."/>
            <person name="Husby E."/>
            <person name="Iliev I."/>
            <person name="Jaffe D."/>
            <person name="Jones C."/>
            <person name="Kamal M."/>
            <person name="Kamat A."/>
            <person name="Kamvysselis M."/>
            <person name="Karlsson E."/>
            <person name="Kells C."/>
            <person name="Kieu A."/>
            <person name="Kisner P."/>
            <person name="Kodira C."/>
            <person name="Kulbokas E."/>
            <person name="Labutti K."/>
            <person name="Lama D."/>
            <person name="Landers T."/>
            <person name="Leger J."/>
            <person name="Levine S."/>
            <person name="Lewis D."/>
            <person name="Lewis T."/>
            <person name="Lindblad-toh K."/>
            <person name="Liu X."/>
            <person name="Lokyitsang T."/>
            <person name="Lokyitsang Y."/>
            <person name="Lucien O."/>
            <person name="Lui A."/>
            <person name="Ma L.J."/>
            <person name="Mabbitt R."/>
            <person name="Macdonald J."/>
            <person name="Maclean C."/>
            <person name="Major J."/>
            <person name="Manning J."/>
            <person name="Marabella R."/>
            <person name="Maru K."/>
            <person name="Matthews C."/>
            <person name="Mauceli E."/>
            <person name="Mccarthy M."/>
            <person name="Mcdonough S."/>
            <person name="Mcghee T."/>
            <person name="Meldrim J."/>
            <person name="Meneus L."/>
            <person name="Mesirov J."/>
            <person name="Mihalev A."/>
            <person name="Mihova T."/>
            <person name="Mikkelsen T."/>
            <person name="Mlenga V."/>
            <person name="Moru K."/>
            <person name="Mozes J."/>
            <person name="Mulrain L."/>
            <person name="Munson G."/>
            <person name="Naylor J."/>
            <person name="Newes C."/>
            <person name="Nguyen C."/>
            <person name="Nguyen N."/>
            <person name="Nguyen T."/>
            <person name="Nicol R."/>
            <person name="Nielsen C."/>
            <person name="Nizzari M."/>
            <person name="Norbu C."/>
            <person name="Norbu N."/>
            <person name="O'donnell P."/>
            <person name="Okoawo O."/>
            <person name="O'leary S."/>
            <person name="Omotosho B."/>
            <person name="O'neill K."/>
            <person name="Osman S."/>
            <person name="Parker S."/>
            <person name="Perrin D."/>
            <person name="Phunkhang P."/>
            <person name="Piqani B."/>
            <person name="Purcell S."/>
            <person name="Rachupka T."/>
            <person name="Ramasamy U."/>
            <person name="Rameau R."/>
            <person name="Ray V."/>
            <person name="Raymond C."/>
            <person name="Retta R."/>
            <person name="Richardson S."/>
            <person name="Rise C."/>
            <person name="Rodriguez J."/>
            <person name="Rogers J."/>
            <person name="Rogov P."/>
            <person name="Rutman M."/>
            <person name="Schupbach R."/>
            <person name="Seaman C."/>
            <person name="Settipalli S."/>
            <person name="Sharpe T."/>
            <person name="Sheridan J."/>
            <person name="Sherpa N."/>
            <person name="Shi J."/>
            <person name="Smirnov S."/>
            <person name="Smith C."/>
            <person name="Sougnez C."/>
            <person name="Spencer B."/>
            <person name="Stalker J."/>
            <person name="Stange-thomann N."/>
            <person name="Stavropoulos S."/>
            <person name="Stetson K."/>
            <person name="Stone C."/>
            <person name="Stone S."/>
            <person name="Stubbs M."/>
            <person name="Talamas J."/>
            <person name="Tchuinga P."/>
            <person name="Tenzing P."/>
            <person name="Tesfaye S."/>
            <person name="Theodore J."/>
            <person name="Thoulutsang Y."/>
            <person name="Topham K."/>
            <person name="Towey S."/>
            <person name="Tsamla T."/>
            <person name="Tsomo N."/>
            <person name="Vallee D."/>
            <person name="Vassiliev H."/>
            <person name="Venkataraman V."/>
            <person name="Vinson J."/>
            <person name="Vo A."/>
            <person name="Wade C."/>
            <person name="Wang S."/>
            <person name="Wangchuk T."/>
            <person name="Wangdi T."/>
            <person name="Whittaker C."/>
            <person name="Wilkinson J."/>
            <person name="Wu Y."/>
            <person name="Wyman D."/>
            <person name="Yadav S."/>
            <person name="Yang S."/>
            <person name="Yang X."/>
            <person name="Yeager S."/>
            <person name="Yee E."/>
            <person name="Young G."/>
            <person name="Zainoun J."/>
            <person name="Zembeck L."/>
            <person name="Zimmer A."/>
            <person name="Zody M."/>
            <person name="Lander E."/>
        </authorList>
    </citation>
    <scope>NUCLEOTIDE SEQUENCE [LARGE SCALE GENOMIC DNA]</scope>
</reference>
<sequence>MKLCDLLSIVMTTMFFALTSARPTTQTTPDILQKLLSTLGPMREGSADNTDVTSASFLIPRLIYTLSQDYEYIVSHDTKQRHVRRGAPFPRKWKHGRRPQGKPDSSVTHGRNRGRYNRPRCVMNQSGECRRIVKCGFLSPIDRISRNPKFGCNHLPNFAASRKW</sequence>
<dbReference type="Ensembl" id="ENSCSAVT00000017615.1">
    <property type="protein sequence ID" value="ENSCSAVP00000017424.1"/>
    <property type="gene ID" value="ENSCSAVG00000010263.1"/>
</dbReference>
<organism evidence="3 4">
    <name type="scientific">Ciona savignyi</name>
    <name type="common">Pacific transparent sea squirt</name>
    <dbReference type="NCBI Taxonomy" id="51511"/>
    <lineage>
        <taxon>Eukaryota</taxon>
        <taxon>Metazoa</taxon>
        <taxon>Chordata</taxon>
        <taxon>Tunicata</taxon>
        <taxon>Ascidiacea</taxon>
        <taxon>Phlebobranchia</taxon>
        <taxon>Cionidae</taxon>
        <taxon>Ciona</taxon>
    </lineage>
</organism>
<name>H2ZIK8_CIOSA</name>
<feature type="region of interest" description="Disordered" evidence="1">
    <location>
        <begin position="84"/>
        <end position="119"/>
    </location>
</feature>
<dbReference type="HOGENOM" id="CLU_1618407_0_0_1"/>
<evidence type="ECO:0000313" key="3">
    <source>
        <dbReference type="Ensembl" id="ENSCSAVP00000017424.1"/>
    </source>
</evidence>
<accession>H2ZIK8</accession>
<dbReference type="InParanoid" id="H2ZIK8"/>
<evidence type="ECO:0000256" key="1">
    <source>
        <dbReference type="SAM" id="MobiDB-lite"/>
    </source>
</evidence>
<keyword evidence="4" id="KW-1185">Reference proteome</keyword>
<keyword evidence="2" id="KW-0732">Signal</keyword>
<dbReference type="OMA" id="RYNRPRC"/>
<dbReference type="Proteomes" id="UP000007875">
    <property type="component" value="Unassembled WGS sequence"/>
</dbReference>
<evidence type="ECO:0008006" key="5">
    <source>
        <dbReference type="Google" id="ProtNLM"/>
    </source>
</evidence>
<protein>
    <recommendedName>
        <fullName evidence="5">Secreted protein</fullName>
    </recommendedName>
</protein>
<feature type="compositionally biased region" description="Basic residues" evidence="1">
    <location>
        <begin position="84"/>
        <end position="100"/>
    </location>
</feature>
<feature type="chain" id="PRO_5003579340" description="Secreted protein" evidence="2">
    <location>
        <begin position="22"/>
        <end position="164"/>
    </location>
</feature>
<proteinExistence type="predicted"/>
<reference evidence="3" key="2">
    <citation type="submission" date="2025-08" db="UniProtKB">
        <authorList>
            <consortium name="Ensembl"/>
        </authorList>
    </citation>
    <scope>IDENTIFICATION</scope>
</reference>
<reference evidence="3" key="3">
    <citation type="submission" date="2025-09" db="UniProtKB">
        <authorList>
            <consortium name="Ensembl"/>
        </authorList>
    </citation>
    <scope>IDENTIFICATION</scope>
</reference>
<evidence type="ECO:0000313" key="4">
    <source>
        <dbReference type="Proteomes" id="UP000007875"/>
    </source>
</evidence>
<feature type="signal peptide" evidence="2">
    <location>
        <begin position="1"/>
        <end position="21"/>
    </location>
</feature>